<evidence type="ECO:0000256" key="1">
    <source>
        <dbReference type="SAM" id="Phobius"/>
    </source>
</evidence>
<keyword evidence="1" id="KW-1133">Transmembrane helix</keyword>
<feature type="transmembrane region" description="Helical" evidence="1">
    <location>
        <begin position="109"/>
        <end position="135"/>
    </location>
</feature>
<keyword evidence="1" id="KW-0472">Membrane</keyword>
<evidence type="ECO:0000313" key="3">
    <source>
        <dbReference type="Proteomes" id="UP000250443"/>
    </source>
</evidence>
<dbReference type="Gene3D" id="3.40.720.10">
    <property type="entry name" value="Alkaline Phosphatase, subunit A"/>
    <property type="match status" value="1"/>
</dbReference>
<name>A0A2X2CED0_PSELU</name>
<dbReference type="Proteomes" id="UP000250443">
    <property type="component" value="Unassembled WGS sequence"/>
</dbReference>
<organism evidence="2 3">
    <name type="scientific">Pseudomonas luteola</name>
    <dbReference type="NCBI Taxonomy" id="47886"/>
    <lineage>
        <taxon>Bacteria</taxon>
        <taxon>Pseudomonadati</taxon>
        <taxon>Pseudomonadota</taxon>
        <taxon>Gammaproteobacteria</taxon>
        <taxon>Pseudomonadales</taxon>
        <taxon>Pseudomonadaceae</taxon>
        <taxon>Pseudomonas</taxon>
    </lineage>
</organism>
<sequence>MIEDVFMTDRPLLPLPTALQYWRGLGFWNYYFLTKFVLVWQGLLNFHALENLAFAAFLLVPLPPVWLHRLRHVVAIPIGVSLYLYDTWLPPVSRLFAQSAEISAFSFDYILELVGRFINTSWLAAGLVLLVGYLFFSQWIRFTAVTVVALVAILIAGQTTFWRSSNPAAGPTLVDVPTTAVQPGGQASPVPRPVAGGTVEPTDANLNATLSDFYTHQSTLVSQFPPTLGSDAAPFDVLILNICSLAWDDMEDVGLSQHPLWNKMDVLFDDFNSAATYSGPAVLRLLRASCGQLPNAGLYQPASKQCFLFENLKQLGFDEAMVMNHTGRFDNLIGQVKDNGDMQATLFPFGDLRPVMTGFDGSPIYRDGQVLSKWWQQRLDNASAREAMFYNTISLHDGNRVIDPTSGKTVTAEYKPRLQNVLDDLSGFIDRLQASGKPVLLVIVSEHGAALRGDLMQIKGMREIPSPTVTHIPAGVKLINAKATLSGAPVHIRTPASYFALSELINHLVDGAAWKNPNFDLNAVITSLPQLDHVVAENEGSVMMRFNNTHYLRLDGKSWIKYPERGK</sequence>
<accession>A0A2X2CED0</accession>
<keyword evidence="1" id="KW-0812">Transmembrane</keyword>
<dbReference type="InterPro" id="IPR017744">
    <property type="entry name" value="BcsG"/>
</dbReference>
<dbReference type="Pfam" id="PF11658">
    <property type="entry name" value="CBP_BcsG"/>
    <property type="match status" value="1"/>
</dbReference>
<dbReference type="EMBL" id="UAUF01000011">
    <property type="protein sequence ID" value="SPZ05928.1"/>
    <property type="molecule type" value="Genomic_DNA"/>
</dbReference>
<gene>
    <name evidence="2" type="ORF">NCTC11842_01852</name>
</gene>
<feature type="transmembrane region" description="Helical" evidence="1">
    <location>
        <begin position="38"/>
        <end position="60"/>
    </location>
</feature>
<proteinExistence type="predicted"/>
<dbReference type="AlphaFoldDB" id="A0A2X2CED0"/>
<reference evidence="2 3" key="1">
    <citation type="submission" date="2018-06" db="EMBL/GenBank/DDBJ databases">
        <authorList>
            <consortium name="Pathogen Informatics"/>
            <person name="Doyle S."/>
        </authorList>
    </citation>
    <scope>NUCLEOTIDE SEQUENCE [LARGE SCALE GENOMIC DNA]</scope>
    <source>
        <strain evidence="2 3">NCTC11842</strain>
    </source>
</reference>
<protein>
    <submittedName>
        <fullName evidence="2">BcsG protein homolog</fullName>
    </submittedName>
</protein>
<evidence type="ECO:0000313" key="2">
    <source>
        <dbReference type="EMBL" id="SPZ05928.1"/>
    </source>
</evidence>
<dbReference type="InterPro" id="IPR017850">
    <property type="entry name" value="Alkaline_phosphatase_core_sf"/>
</dbReference>
<dbReference type="NCBIfam" id="TIGR03368">
    <property type="entry name" value="cellulose_yhjU"/>
    <property type="match status" value="1"/>
</dbReference>
<feature type="transmembrane region" description="Helical" evidence="1">
    <location>
        <begin position="142"/>
        <end position="162"/>
    </location>
</feature>